<dbReference type="AlphaFoldDB" id="A0A914AJ84"/>
<dbReference type="Pfam" id="PF00096">
    <property type="entry name" value="zf-C2H2"/>
    <property type="match status" value="4"/>
</dbReference>
<evidence type="ECO:0000256" key="2">
    <source>
        <dbReference type="ARBA" id="ARBA00022723"/>
    </source>
</evidence>
<dbReference type="OrthoDB" id="7295497at2759"/>
<evidence type="ECO:0000256" key="6">
    <source>
        <dbReference type="ARBA" id="ARBA00023242"/>
    </source>
</evidence>
<keyword evidence="6" id="KW-0539">Nucleus</keyword>
<evidence type="ECO:0000313" key="11">
    <source>
        <dbReference type="EnsemblMetazoa" id="XP_038063782.1"/>
    </source>
</evidence>
<dbReference type="RefSeq" id="XP_038063781.1">
    <property type="nucleotide sequence ID" value="XM_038207853.1"/>
</dbReference>
<dbReference type="PANTHER" id="PTHR16515">
    <property type="entry name" value="PR DOMAIN ZINC FINGER PROTEIN"/>
    <property type="match status" value="1"/>
</dbReference>
<feature type="domain" description="MADS-box" evidence="9">
    <location>
        <begin position="1"/>
        <end position="54"/>
    </location>
</feature>
<dbReference type="SMART" id="SM00355">
    <property type="entry name" value="ZnF_C2H2"/>
    <property type="match status" value="6"/>
</dbReference>
<comment type="subcellular location">
    <subcellularLocation>
        <location evidence="1">Nucleus</location>
    </subcellularLocation>
</comment>
<feature type="domain" description="C2H2-type" evidence="10">
    <location>
        <begin position="549"/>
        <end position="576"/>
    </location>
</feature>
<feature type="compositionally biased region" description="Polar residues" evidence="8">
    <location>
        <begin position="383"/>
        <end position="404"/>
    </location>
</feature>
<reference evidence="11" key="1">
    <citation type="submission" date="2022-11" db="UniProtKB">
        <authorList>
            <consortium name="EnsemblMetazoa"/>
        </authorList>
    </citation>
    <scope>IDENTIFICATION</scope>
</reference>
<evidence type="ECO:0000256" key="8">
    <source>
        <dbReference type="SAM" id="MobiDB-lite"/>
    </source>
</evidence>
<dbReference type="GeneID" id="119734364"/>
<keyword evidence="3" id="KW-0677">Repeat</keyword>
<dbReference type="PANTHER" id="PTHR16515:SF49">
    <property type="entry name" value="GASTRULA ZINC FINGER PROTEIN XLCGF49.1-LIKE-RELATED"/>
    <property type="match status" value="1"/>
</dbReference>
<dbReference type="PROSITE" id="PS50157">
    <property type="entry name" value="ZINC_FINGER_C2H2_2"/>
    <property type="match status" value="6"/>
</dbReference>
<feature type="domain" description="C2H2-type" evidence="10">
    <location>
        <begin position="319"/>
        <end position="346"/>
    </location>
</feature>
<evidence type="ECO:0000259" key="9">
    <source>
        <dbReference type="PROSITE" id="PS50066"/>
    </source>
</evidence>
<feature type="domain" description="C2H2-type" evidence="10">
    <location>
        <begin position="288"/>
        <end position="316"/>
    </location>
</feature>
<keyword evidence="2" id="KW-0479">Metal-binding</keyword>
<feature type="compositionally biased region" description="Low complexity" evidence="8">
    <location>
        <begin position="485"/>
        <end position="499"/>
    </location>
</feature>
<feature type="compositionally biased region" description="Basic and acidic residues" evidence="8">
    <location>
        <begin position="142"/>
        <end position="161"/>
    </location>
</feature>
<accession>A0A914AJ84</accession>
<dbReference type="SUPFAM" id="SSF57667">
    <property type="entry name" value="beta-beta-alpha zinc fingers"/>
    <property type="match status" value="3"/>
</dbReference>
<dbReference type="InterPro" id="IPR036236">
    <property type="entry name" value="Znf_C2H2_sf"/>
</dbReference>
<feature type="domain" description="C2H2-type" evidence="10">
    <location>
        <begin position="347"/>
        <end position="374"/>
    </location>
</feature>
<dbReference type="GO" id="GO:0010468">
    <property type="term" value="P:regulation of gene expression"/>
    <property type="evidence" value="ECO:0007669"/>
    <property type="project" value="TreeGrafter"/>
</dbReference>
<dbReference type="InterPro" id="IPR050331">
    <property type="entry name" value="Zinc_finger"/>
</dbReference>
<evidence type="ECO:0000256" key="7">
    <source>
        <dbReference type="PROSITE-ProRule" id="PRU00042"/>
    </source>
</evidence>
<dbReference type="PROSITE" id="PS50066">
    <property type="entry name" value="MADS_BOX_2"/>
    <property type="match status" value="1"/>
</dbReference>
<proteinExistence type="predicted"/>
<dbReference type="EnsemblMetazoa" id="XM_038207854.1">
    <property type="protein sequence ID" value="XP_038063782.1"/>
    <property type="gene ID" value="LOC119734364"/>
</dbReference>
<evidence type="ECO:0000313" key="12">
    <source>
        <dbReference type="Proteomes" id="UP000887568"/>
    </source>
</evidence>
<dbReference type="GO" id="GO:0003677">
    <property type="term" value="F:DNA binding"/>
    <property type="evidence" value="ECO:0007669"/>
    <property type="project" value="InterPro"/>
</dbReference>
<feature type="compositionally biased region" description="Basic and acidic residues" evidence="8">
    <location>
        <begin position="407"/>
        <end position="417"/>
    </location>
</feature>
<feature type="region of interest" description="Disordered" evidence="8">
    <location>
        <begin position="111"/>
        <end position="215"/>
    </location>
</feature>
<feature type="compositionally biased region" description="Basic and acidic residues" evidence="8">
    <location>
        <begin position="450"/>
        <end position="462"/>
    </location>
</feature>
<evidence type="ECO:0000256" key="4">
    <source>
        <dbReference type="ARBA" id="ARBA00022771"/>
    </source>
</evidence>
<evidence type="ECO:0000256" key="1">
    <source>
        <dbReference type="ARBA" id="ARBA00004123"/>
    </source>
</evidence>
<evidence type="ECO:0000256" key="5">
    <source>
        <dbReference type="ARBA" id="ARBA00022833"/>
    </source>
</evidence>
<feature type="domain" description="C2H2-type" evidence="10">
    <location>
        <begin position="577"/>
        <end position="602"/>
    </location>
</feature>
<dbReference type="OMA" id="HRTVMPY"/>
<dbReference type="PROSITE" id="PS00028">
    <property type="entry name" value="ZINC_FINGER_C2H2_1"/>
    <property type="match status" value="5"/>
</dbReference>
<keyword evidence="5" id="KW-0862">Zinc</keyword>
<protein>
    <submittedName>
        <fullName evidence="11">Uncharacterized protein</fullName>
    </submittedName>
</protein>
<feature type="domain" description="C2H2-type" evidence="10">
    <location>
        <begin position="521"/>
        <end position="548"/>
    </location>
</feature>
<dbReference type="EnsemblMetazoa" id="XM_038207853.1">
    <property type="protein sequence ID" value="XP_038063781.1"/>
    <property type="gene ID" value="LOC119734364"/>
</dbReference>
<organism evidence="11 12">
    <name type="scientific">Patiria miniata</name>
    <name type="common">Bat star</name>
    <name type="synonym">Asterina miniata</name>
    <dbReference type="NCBI Taxonomy" id="46514"/>
    <lineage>
        <taxon>Eukaryota</taxon>
        <taxon>Metazoa</taxon>
        <taxon>Echinodermata</taxon>
        <taxon>Eleutherozoa</taxon>
        <taxon>Asterozoa</taxon>
        <taxon>Asteroidea</taxon>
        <taxon>Valvatacea</taxon>
        <taxon>Valvatida</taxon>
        <taxon>Asterinidae</taxon>
        <taxon>Patiria</taxon>
    </lineage>
</organism>
<sequence length="602" mass="66704">MRFIENPDLREWVKNSLRRAVFQKAHELAVQTGCEVMVKLQDSTSYSSQYYATQTLHLQYQGKGLCKQPWDIKVSGLTGLPEAVLVERGCQIGGKENVKADLRVKEEIDVAESSMQDQEPKQAGSFERASGILSADSDSQMDCEKRVDSCPPDYRADKHDTSQAASRSFIQPDRDSKSNVPYERNEPIPGGSGPGESYASYEAQPNAGLGFEDKDGAVPTSTDLFRTAATYSIGFPINKFQAQTKSVNARTIFPGQVLDDLEAQNAAPAVMQNAGGADDADKPALKPYQCGICRKTFGSIQFLSRHGQVNHGLDKRMSFSCDVCGQSYKIAKHLQRHMRMHHSVMPYICPICNKGFFNGTSLTKHVKVHEQLNEGNQFLAAQGSRTSSQDFSPPEMSTSENQQPEGHVTEDTTDKIPGEAVELGDYPANIPSLPGPSRTIPIFPQNAQNHGEDQCDTKHPSSSEEQNQDGEGRSHQMSWQDASLASDDSNRNTSDSSAAVTQGGIQQITYIRNLGLFSTGHLCHLCGKSYKYSSTFKEHLLTHSSVPRFTCKICGEPFTRQRQFRDHMIHHTGTYPYHCVVCGKGFIRPSIMKKHQCVEQFQ</sequence>
<name>A0A914AJ84_PATMI</name>
<dbReference type="Proteomes" id="UP000887568">
    <property type="component" value="Unplaced"/>
</dbReference>
<evidence type="ECO:0000259" key="10">
    <source>
        <dbReference type="PROSITE" id="PS50157"/>
    </source>
</evidence>
<dbReference type="RefSeq" id="XP_038063782.1">
    <property type="nucleotide sequence ID" value="XM_038207854.1"/>
</dbReference>
<dbReference type="InterPro" id="IPR002100">
    <property type="entry name" value="TF_MADSbox"/>
</dbReference>
<dbReference type="InterPro" id="IPR013087">
    <property type="entry name" value="Znf_C2H2_type"/>
</dbReference>
<dbReference type="Gene3D" id="3.30.160.60">
    <property type="entry name" value="Classic Zinc Finger"/>
    <property type="match status" value="4"/>
</dbReference>
<evidence type="ECO:0000256" key="3">
    <source>
        <dbReference type="ARBA" id="ARBA00022737"/>
    </source>
</evidence>
<keyword evidence="4 7" id="KW-0863">Zinc-finger</keyword>
<feature type="region of interest" description="Disordered" evidence="8">
    <location>
        <begin position="381"/>
        <end position="501"/>
    </location>
</feature>
<keyword evidence="12" id="KW-1185">Reference proteome</keyword>
<dbReference type="GO" id="GO:0005634">
    <property type="term" value="C:nucleus"/>
    <property type="evidence" value="ECO:0007669"/>
    <property type="project" value="UniProtKB-SubCell"/>
</dbReference>
<dbReference type="GO" id="GO:0046983">
    <property type="term" value="F:protein dimerization activity"/>
    <property type="evidence" value="ECO:0007669"/>
    <property type="project" value="InterPro"/>
</dbReference>
<dbReference type="GO" id="GO:0008270">
    <property type="term" value="F:zinc ion binding"/>
    <property type="evidence" value="ECO:0007669"/>
    <property type="project" value="UniProtKB-KW"/>
</dbReference>